<proteinExistence type="predicted"/>
<keyword evidence="3" id="KW-1185">Reference proteome</keyword>
<accession>A0A5N6JK91</accession>
<evidence type="ECO:0000313" key="3">
    <source>
        <dbReference type="Proteomes" id="UP000326289"/>
    </source>
</evidence>
<sequence length="52" mass="5614">MHDSQPSIVYGFVGGKGKRSSLETVCSVTYICILANLVPGIHGIFLNYARLS</sequence>
<evidence type="ECO:0000313" key="2">
    <source>
        <dbReference type="EMBL" id="KAB8278193.1"/>
    </source>
</evidence>
<name>A0A5N6JK91_9EURO</name>
<reference evidence="2 3" key="1">
    <citation type="submission" date="2019-04" db="EMBL/GenBank/DDBJ databases">
        <title>Fungal friends and foes A comparative genomics study of 23 Aspergillus species from section Flavi.</title>
        <authorList>
            <consortium name="DOE Joint Genome Institute"/>
            <person name="Kjaerbolling I."/>
            <person name="Vesth T.C."/>
            <person name="Frisvad J.C."/>
            <person name="Nybo J.L."/>
            <person name="Theobald S."/>
            <person name="Kildgaard S."/>
            <person name="Petersen T.I."/>
            <person name="Kuo A."/>
            <person name="Sato A."/>
            <person name="Lyhne E.K."/>
            <person name="Kogle M.E."/>
            <person name="Wiebenga A."/>
            <person name="Kun R.S."/>
            <person name="Lubbers R.J."/>
            <person name="Makela M.R."/>
            <person name="Barry K."/>
            <person name="Chovatia M."/>
            <person name="Clum A."/>
            <person name="Daum C."/>
            <person name="Haridas S."/>
            <person name="He G."/>
            <person name="LaButti K."/>
            <person name="Lipzen A."/>
            <person name="Mondo S."/>
            <person name="Pangilinan J."/>
            <person name="Riley R."/>
            <person name="Salamov A."/>
            <person name="Simmons B.A."/>
            <person name="Magnuson J.K."/>
            <person name="Henrissat B."/>
            <person name="Mortensen U.H."/>
            <person name="Larsen T.O."/>
            <person name="De vries R.P."/>
            <person name="Grigoriev I.V."/>
            <person name="Machida M."/>
            <person name="Baker S.E."/>
            <person name="Andersen M.R."/>
        </authorList>
    </citation>
    <scope>NUCLEOTIDE SEQUENCE [LARGE SCALE GENOMIC DNA]</scope>
    <source>
        <strain evidence="2 3">CBS 117635</strain>
    </source>
</reference>
<organism evidence="2 3">
    <name type="scientific">Aspergillus minisclerotigenes</name>
    <dbReference type="NCBI Taxonomy" id="656917"/>
    <lineage>
        <taxon>Eukaryota</taxon>
        <taxon>Fungi</taxon>
        <taxon>Dikarya</taxon>
        <taxon>Ascomycota</taxon>
        <taxon>Pezizomycotina</taxon>
        <taxon>Eurotiomycetes</taxon>
        <taxon>Eurotiomycetidae</taxon>
        <taxon>Eurotiales</taxon>
        <taxon>Aspergillaceae</taxon>
        <taxon>Aspergillus</taxon>
        <taxon>Aspergillus subgen. Circumdati</taxon>
    </lineage>
</organism>
<keyword evidence="1" id="KW-0812">Transmembrane</keyword>
<keyword evidence="1" id="KW-1133">Transmembrane helix</keyword>
<dbReference type="AlphaFoldDB" id="A0A5N6JK91"/>
<keyword evidence="1" id="KW-0472">Membrane</keyword>
<protein>
    <submittedName>
        <fullName evidence="2">Uncharacterized protein</fullName>
    </submittedName>
</protein>
<feature type="transmembrane region" description="Helical" evidence="1">
    <location>
        <begin position="28"/>
        <end position="49"/>
    </location>
</feature>
<gene>
    <name evidence="2" type="ORF">BDV30DRAFT_156484</name>
</gene>
<dbReference type="EMBL" id="ML732769">
    <property type="protein sequence ID" value="KAB8278193.1"/>
    <property type="molecule type" value="Genomic_DNA"/>
</dbReference>
<evidence type="ECO:0000256" key="1">
    <source>
        <dbReference type="SAM" id="Phobius"/>
    </source>
</evidence>
<dbReference type="Proteomes" id="UP000326289">
    <property type="component" value="Unassembled WGS sequence"/>
</dbReference>